<keyword evidence="2" id="KW-0808">Transferase</keyword>
<evidence type="ECO:0000313" key="7">
    <source>
        <dbReference type="Proteomes" id="UP001213000"/>
    </source>
</evidence>
<dbReference type="EMBL" id="JANIEX010000176">
    <property type="protein sequence ID" value="KAJ3571645.1"/>
    <property type="molecule type" value="Genomic_DNA"/>
</dbReference>
<evidence type="ECO:0000256" key="3">
    <source>
        <dbReference type="ARBA" id="ARBA00047960"/>
    </source>
</evidence>
<dbReference type="GO" id="GO:0043295">
    <property type="term" value="F:glutathione binding"/>
    <property type="evidence" value="ECO:0007669"/>
    <property type="project" value="TreeGrafter"/>
</dbReference>
<dbReference type="SFLD" id="SFLDS00019">
    <property type="entry name" value="Glutathione_Transferase_(cytos"/>
    <property type="match status" value="1"/>
</dbReference>
<name>A0AAD5YTQ4_9AGAR</name>
<protein>
    <recommendedName>
        <fullName evidence="1">glutathione transferase</fullName>
        <ecNumber evidence="1">2.5.1.18</ecNumber>
    </recommendedName>
</protein>
<evidence type="ECO:0000256" key="1">
    <source>
        <dbReference type="ARBA" id="ARBA00012452"/>
    </source>
</evidence>
<dbReference type="Gene3D" id="3.40.30.10">
    <property type="entry name" value="Glutaredoxin"/>
    <property type="match status" value="1"/>
</dbReference>
<dbReference type="PROSITE" id="PS50404">
    <property type="entry name" value="GST_NTER"/>
    <property type="match status" value="1"/>
</dbReference>
<accession>A0AAD5YTQ4</accession>
<feature type="domain" description="GST C-terminal" evidence="5">
    <location>
        <begin position="94"/>
        <end position="222"/>
    </location>
</feature>
<dbReference type="InterPro" id="IPR036249">
    <property type="entry name" value="Thioredoxin-like_sf"/>
</dbReference>
<dbReference type="Gene3D" id="1.20.1050.10">
    <property type="match status" value="1"/>
</dbReference>
<dbReference type="SFLD" id="SFLDG00358">
    <property type="entry name" value="Main_(cytGST)"/>
    <property type="match status" value="1"/>
</dbReference>
<dbReference type="AlphaFoldDB" id="A0AAD5YTQ4"/>
<evidence type="ECO:0000259" key="5">
    <source>
        <dbReference type="PROSITE" id="PS50405"/>
    </source>
</evidence>
<evidence type="ECO:0000313" key="6">
    <source>
        <dbReference type="EMBL" id="KAJ3571645.1"/>
    </source>
</evidence>
<dbReference type="GO" id="GO:0004364">
    <property type="term" value="F:glutathione transferase activity"/>
    <property type="evidence" value="ECO:0007669"/>
    <property type="project" value="UniProtKB-EC"/>
</dbReference>
<keyword evidence="7" id="KW-1185">Reference proteome</keyword>
<dbReference type="PANTHER" id="PTHR43900">
    <property type="entry name" value="GLUTATHIONE S-TRANSFERASE RHO"/>
    <property type="match status" value="1"/>
</dbReference>
<gene>
    <name evidence="6" type="ORF">NP233_g3618</name>
</gene>
<evidence type="ECO:0000259" key="4">
    <source>
        <dbReference type="PROSITE" id="PS50404"/>
    </source>
</evidence>
<dbReference type="InterPro" id="IPR004045">
    <property type="entry name" value="Glutathione_S-Trfase_N"/>
</dbReference>
<dbReference type="InterPro" id="IPR036282">
    <property type="entry name" value="Glutathione-S-Trfase_C_sf"/>
</dbReference>
<dbReference type="Proteomes" id="UP001213000">
    <property type="component" value="Unassembled WGS sequence"/>
</dbReference>
<sequence>MSSNKAKVYGWFASGPSLMVAIFCHEKNVPFDWVNVELPQGKQKDADYVARVNPHGLVPAFEDVDGFTLFESRAIARYLDEAYPNQGLQFFPKELKARARVDAAMYAEAFQHFNYGGNMVFEILNKRFFNWPTNEEDVAYRKQKLFETYDVFETILSKQKYIAGNEFTVADLAHIPVSYRLTHEAGLDFKTGRPNVARWLDELWARDSWKKTQEIYLDKIKQ</sequence>
<dbReference type="SUPFAM" id="SSF47616">
    <property type="entry name" value="GST C-terminal domain-like"/>
    <property type="match status" value="1"/>
</dbReference>
<dbReference type="PANTHER" id="PTHR43900:SF3">
    <property type="entry name" value="GLUTATHIONE S-TRANSFERASE RHO"/>
    <property type="match status" value="1"/>
</dbReference>
<dbReference type="GO" id="GO:0005737">
    <property type="term" value="C:cytoplasm"/>
    <property type="evidence" value="ECO:0007669"/>
    <property type="project" value="TreeGrafter"/>
</dbReference>
<evidence type="ECO:0000256" key="2">
    <source>
        <dbReference type="ARBA" id="ARBA00022679"/>
    </source>
</evidence>
<feature type="domain" description="GST N-terminal" evidence="4">
    <location>
        <begin position="4"/>
        <end position="87"/>
    </location>
</feature>
<dbReference type="InterPro" id="IPR004046">
    <property type="entry name" value="GST_C"/>
</dbReference>
<dbReference type="InterPro" id="IPR040079">
    <property type="entry name" value="Glutathione_S-Trfase"/>
</dbReference>
<reference evidence="6" key="1">
    <citation type="submission" date="2022-07" db="EMBL/GenBank/DDBJ databases">
        <title>Genome Sequence of Leucocoprinus birnbaumii.</title>
        <authorList>
            <person name="Buettner E."/>
        </authorList>
    </citation>
    <scope>NUCLEOTIDE SEQUENCE</scope>
    <source>
        <strain evidence="6">VT141</strain>
    </source>
</reference>
<dbReference type="Pfam" id="PF00043">
    <property type="entry name" value="GST_C"/>
    <property type="match status" value="1"/>
</dbReference>
<dbReference type="SUPFAM" id="SSF52833">
    <property type="entry name" value="Thioredoxin-like"/>
    <property type="match status" value="1"/>
</dbReference>
<comment type="caution">
    <text evidence="6">The sequence shown here is derived from an EMBL/GenBank/DDBJ whole genome shotgun (WGS) entry which is preliminary data.</text>
</comment>
<dbReference type="InterPro" id="IPR010987">
    <property type="entry name" value="Glutathione-S-Trfase_C-like"/>
</dbReference>
<dbReference type="GO" id="GO:0006749">
    <property type="term" value="P:glutathione metabolic process"/>
    <property type="evidence" value="ECO:0007669"/>
    <property type="project" value="TreeGrafter"/>
</dbReference>
<proteinExistence type="predicted"/>
<comment type="catalytic activity">
    <reaction evidence="3">
        <text>RX + glutathione = an S-substituted glutathione + a halide anion + H(+)</text>
        <dbReference type="Rhea" id="RHEA:16437"/>
        <dbReference type="ChEBI" id="CHEBI:15378"/>
        <dbReference type="ChEBI" id="CHEBI:16042"/>
        <dbReference type="ChEBI" id="CHEBI:17792"/>
        <dbReference type="ChEBI" id="CHEBI:57925"/>
        <dbReference type="ChEBI" id="CHEBI:90779"/>
        <dbReference type="EC" id="2.5.1.18"/>
    </reaction>
</comment>
<dbReference type="PROSITE" id="PS50405">
    <property type="entry name" value="GST_CTER"/>
    <property type="match status" value="1"/>
</dbReference>
<dbReference type="EC" id="2.5.1.18" evidence="1"/>
<dbReference type="Pfam" id="PF13409">
    <property type="entry name" value="GST_N_2"/>
    <property type="match status" value="1"/>
</dbReference>
<organism evidence="6 7">
    <name type="scientific">Leucocoprinus birnbaumii</name>
    <dbReference type="NCBI Taxonomy" id="56174"/>
    <lineage>
        <taxon>Eukaryota</taxon>
        <taxon>Fungi</taxon>
        <taxon>Dikarya</taxon>
        <taxon>Basidiomycota</taxon>
        <taxon>Agaricomycotina</taxon>
        <taxon>Agaricomycetes</taxon>
        <taxon>Agaricomycetidae</taxon>
        <taxon>Agaricales</taxon>
        <taxon>Agaricineae</taxon>
        <taxon>Agaricaceae</taxon>
        <taxon>Leucocoprinus</taxon>
    </lineage>
</organism>